<evidence type="ECO:0000256" key="3">
    <source>
        <dbReference type="ARBA" id="ARBA00022771"/>
    </source>
</evidence>
<dbReference type="OrthoDB" id="6077919at2759"/>
<evidence type="ECO:0000256" key="1">
    <source>
        <dbReference type="ARBA" id="ARBA00022723"/>
    </source>
</evidence>
<reference evidence="7 8" key="1">
    <citation type="submission" date="2015-12" db="EMBL/GenBank/DDBJ databases">
        <title>The genome of Folsomia candida.</title>
        <authorList>
            <person name="Faddeeva A."/>
            <person name="Derks M.F."/>
            <person name="Anvar Y."/>
            <person name="Smit S."/>
            <person name="Van Straalen N."/>
            <person name="Roelofs D."/>
        </authorList>
    </citation>
    <scope>NUCLEOTIDE SEQUENCE [LARGE SCALE GENOMIC DNA]</scope>
    <source>
        <strain evidence="7 8">VU population</strain>
        <tissue evidence="7">Whole body</tissue>
    </source>
</reference>
<keyword evidence="8" id="KW-1185">Reference proteome</keyword>
<keyword evidence="1" id="KW-0479">Metal-binding</keyword>
<dbReference type="InterPro" id="IPR050329">
    <property type="entry name" value="GLI_C2H2-zinc-finger"/>
</dbReference>
<dbReference type="GO" id="GO:0000978">
    <property type="term" value="F:RNA polymerase II cis-regulatory region sequence-specific DNA binding"/>
    <property type="evidence" value="ECO:0007669"/>
    <property type="project" value="TreeGrafter"/>
</dbReference>
<dbReference type="GO" id="GO:0045944">
    <property type="term" value="P:positive regulation of transcription by RNA polymerase II"/>
    <property type="evidence" value="ECO:0007669"/>
    <property type="project" value="UniProtKB-ARBA"/>
</dbReference>
<dbReference type="PANTHER" id="PTHR19818">
    <property type="entry name" value="ZINC FINGER PROTEIN ZIC AND GLI"/>
    <property type="match status" value="1"/>
</dbReference>
<organism evidence="7 8">
    <name type="scientific">Folsomia candida</name>
    <name type="common">Springtail</name>
    <dbReference type="NCBI Taxonomy" id="158441"/>
    <lineage>
        <taxon>Eukaryota</taxon>
        <taxon>Metazoa</taxon>
        <taxon>Ecdysozoa</taxon>
        <taxon>Arthropoda</taxon>
        <taxon>Hexapoda</taxon>
        <taxon>Collembola</taxon>
        <taxon>Entomobryomorpha</taxon>
        <taxon>Isotomoidea</taxon>
        <taxon>Isotomidae</taxon>
        <taxon>Proisotominae</taxon>
        <taxon>Folsomia</taxon>
    </lineage>
</organism>
<evidence type="ECO:0000256" key="2">
    <source>
        <dbReference type="ARBA" id="ARBA00022737"/>
    </source>
</evidence>
<dbReference type="PROSITE" id="PS00028">
    <property type="entry name" value="ZINC_FINGER_C2H2_1"/>
    <property type="match status" value="2"/>
</dbReference>
<dbReference type="AlphaFoldDB" id="A0A226F432"/>
<evidence type="ECO:0000256" key="4">
    <source>
        <dbReference type="ARBA" id="ARBA00022833"/>
    </source>
</evidence>
<keyword evidence="4" id="KW-0862">Zinc</keyword>
<dbReference type="SUPFAM" id="SSF57667">
    <property type="entry name" value="beta-beta-alpha zinc fingers"/>
    <property type="match status" value="2"/>
</dbReference>
<dbReference type="Proteomes" id="UP000198287">
    <property type="component" value="Unassembled WGS sequence"/>
</dbReference>
<evidence type="ECO:0000313" key="8">
    <source>
        <dbReference type="Proteomes" id="UP000198287"/>
    </source>
</evidence>
<dbReference type="GO" id="GO:0005634">
    <property type="term" value="C:nucleus"/>
    <property type="evidence" value="ECO:0007669"/>
    <property type="project" value="UniProtKB-ARBA"/>
</dbReference>
<dbReference type="SMART" id="SM00355">
    <property type="entry name" value="ZnF_C2H2"/>
    <property type="match status" value="2"/>
</dbReference>
<dbReference type="GO" id="GO:0000981">
    <property type="term" value="F:DNA-binding transcription factor activity, RNA polymerase II-specific"/>
    <property type="evidence" value="ECO:0007669"/>
    <property type="project" value="TreeGrafter"/>
</dbReference>
<evidence type="ECO:0000313" key="7">
    <source>
        <dbReference type="EMBL" id="OXA64542.1"/>
    </source>
</evidence>
<dbReference type="InterPro" id="IPR036236">
    <property type="entry name" value="Znf_C2H2_sf"/>
</dbReference>
<proteinExistence type="predicted"/>
<feature type="domain" description="C2H2-type" evidence="6">
    <location>
        <begin position="54"/>
        <end position="78"/>
    </location>
</feature>
<feature type="domain" description="C2H2-type" evidence="6">
    <location>
        <begin position="23"/>
        <end position="53"/>
    </location>
</feature>
<dbReference type="Pfam" id="PF00096">
    <property type="entry name" value="zf-C2H2"/>
    <property type="match status" value="2"/>
</dbReference>
<evidence type="ECO:0000259" key="6">
    <source>
        <dbReference type="PROSITE" id="PS50157"/>
    </source>
</evidence>
<dbReference type="PROSITE" id="PS50157">
    <property type="entry name" value="ZINC_FINGER_C2H2_2"/>
    <property type="match status" value="2"/>
</dbReference>
<name>A0A226F432_FOLCA</name>
<gene>
    <name evidence="7" type="ORF">Fcan01_00114</name>
</gene>
<dbReference type="Gene3D" id="3.30.160.60">
    <property type="entry name" value="Classic Zinc Finger"/>
    <property type="match status" value="2"/>
</dbReference>
<accession>A0A226F432</accession>
<keyword evidence="3 5" id="KW-0863">Zinc-finger</keyword>
<comment type="caution">
    <text evidence="7">The sequence shown here is derived from an EMBL/GenBank/DDBJ whole genome shotgun (WGS) entry which is preliminary data.</text>
</comment>
<sequence>MEFSHLGRLKRHTDREHLKRFPFSCEVSGCGKSFSSRHEVKLHNIHAHSDARPFPCDVCNTAYKINGKLMEHQRSKSHLLKVEESLKKSSTSKMKNSIKAYFMKTTATQK</sequence>
<dbReference type="InterPro" id="IPR013087">
    <property type="entry name" value="Znf_C2H2_type"/>
</dbReference>
<dbReference type="GO" id="GO:0008270">
    <property type="term" value="F:zinc ion binding"/>
    <property type="evidence" value="ECO:0007669"/>
    <property type="project" value="UniProtKB-KW"/>
</dbReference>
<evidence type="ECO:0000256" key="5">
    <source>
        <dbReference type="PROSITE-ProRule" id="PRU00042"/>
    </source>
</evidence>
<dbReference type="PANTHER" id="PTHR19818:SF139">
    <property type="entry name" value="PAIR-RULE PROTEIN ODD-PAIRED"/>
    <property type="match status" value="1"/>
</dbReference>
<keyword evidence="2" id="KW-0677">Repeat</keyword>
<dbReference type="EMBL" id="LNIX01000001">
    <property type="protein sequence ID" value="OXA64542.1"/>
    <property type="molecule type" value="Genomic_DNA"/>
</dbReference>
<protein>
    <submittedName>
        <fullName evidence="7">Zinc finger X-linked protein ZXDB</fullName>
    </submittedName>
</protein>